<keyword evidence="6 10" id="KW-0812">Transmembrane</keyword>
<feature type="transmembrane region" description="Helical" evidence="10">
    <location>
        <begin position="143"/>
        <end position="160"/>
    </location>
</feature>
<evidence type="ECO:0000256" key="4">
    <source>
        <dbReference type="ARBA" id="ARBA00022676"/>
    </source>
</evidence>
<evidence type="ECO:0000256" key="9">
    <source>
        <dbReference type="ARBA" id="ARBA00093617"/>
    </source>
</evidence>
<protein>
    <recommendedName>
        <fullName evidence="9 10">Polyprenol-phosphate-mannose--protein mannosyltransferase</fullName>
        <ecNumber evidence="10">2.4.1.-</ecNumber>
    </recommendedName>
</protein>
<dbReference type="STRING" id="351607.Acel_0172"/>
<reference evidence="13 14" key="1">
    <citation type="journal article" date="2009" name="Genome Res.">
        <title>Complete genome of the cellulolytic thermophile Acidothermus cellulolyticus 11B provides insights into its ecophysiological and evolutionary adaptations.</title>
        <authorList>
            <person name="Barabote R.D."/>
            <person name="Xie G."/>
            <person name="Leu D.H."/>
            <person name="Normand P."/>
            <person name="Necsulea A."/>
            <person name="Daubin V."/>
            <person name="Medigue C."/>
            <person name="Adney W.S."/>
            <person name="Xu X.C."/>
            <person name="Lapidus A."/>
            <person name="Parales R.E."/>
            <person name="Detter C."/>
            <person name="Pujic P."/>
            <person name="Bruce D."/>
            <person name="Lavire C."/>
            <person name="Challacombe J.F."/>
            <person name="Brettin T.S."/>
            <person name="Berry A.M."/>
        </authorList>
    </citation>
    <scope>NUCLEOTIDE SEQUENCE [LARGE SCALE GENOMIC DNA]</scope>
    <source>
        <strain evidence="14">ATCC 43068 / DSM 8971 / 11B</strain>
    </source>
</reference>
<evidence type="ECO:0000259" key="11">
    <source>
        <dbReference type="Pfam" id="PF02366"/>
    </source>
</evidence>
<keyword evidence="10" id="KW-1003">Cell membrane</keyword>
<feature type="transmembrane region" description="Helical" evidence="10">
    <location>
        <begin position="243"/>
        <end position="260"/>
    </location>
</feature>
<comment type="pathway">
    <text evidence="2 10">Protein modification; protein glycosylation.</text>
</comment>
<dbReference type="EC" id="2.4.1.-" evidence="10"/>
<dbReference type="InParanoid" id="A0LR87"/>
<evidence type="ECO:0000256" key="8">
    <source>
        <dbReference type="ARBA" id="ARBA00023136"/>
    </source>
</evidence>
<dbReference type="GO" id="GO:0004169">
    <property type="term" value="F:dolichyl-phosphate-mannose-protein mannosyltransferase activity"/>
    <property type="evidence" value="ECO:0007669"/>
    <property type="project" value="UniProtKB-UniRule"/>
</dbReference>
<keyword evidence="5 10" id="KW-0808">Transferase</keyword>
<feature type="transmembrane region" description="Helical" evidence="10">
    <location>
        <begin position="166"/>
        <end position="184"/>
    </location>
</feature>
<evidence type="ECO:0000313" key="13">
    <source>
        <dbReference type="EMBL" id="ABK51947.1"/>
    </source>
</evidence>
<dbReference type="HOGENOM" id="CLU_021079_0_0_11"/>
<feature type="transmembrane region" description="Helical" evidence="10">
    <location>
        <begin position="399"/>
        <end position="416"/>
    </location>
</feature>
<dbReference type="EMBL" id="CP000481">
    <property type="protein sequence ID" value="ABK51947.1"/>
    <property type="molecule type" value="Genomic_DNA"/>
</dbReference>
<feature type="transmembrane region" description="Helical" evidence="10">
    <location>
        <begin position="479"/>
        <end position="500"/>
    </location>
</feature>
<organism evidence="13 14">
    <name type="scientific">Acidothermus cellulolyticus (strain ATCC 43068 / DSM 8971 / 11B)</name>
    <dbReference type="NCBI Taxonomy" id="351607"/>
    <lineage>
        <taxon>Bacteria</taxon>
        <taxon>Bacillati</taxon>
        <taxon>Actinomycetota</taxon>
        <taxon>Actinomycetes</taxon>
        <taxon>Acidothermales</taxon>
        <taxon>Acidothermaceae</taxon>
        <taxon>Acidothermus</taxon>
    </lineage>
</organism>
<evidence type="ECO:0000256" key="1">
    <source>
        <dbReference type="ARBA" id="ARBA00004127"/>
    </source>
</evidence>
<keyword evidence="8 10" id="KW-0472">Membrane</keyword>
<feature type="transmembrane region" description="Helical" evidence="10">
    <location>
        <begin position="25"/>
        <end position="50"/>
    </location>
</feature>
<sequence>MPVTLSPPAPLVASRTQARVIRDRLAPAFAGNPVVGWVGPLLITAFAGYLRFHNLSYPSSKIFDEVYYAHDAHSLLTHGVELNNTDNGPGYVVHPPLGKWMIAFGEWIFGDNSLGWRFSAAVVGTLAVLIVARTARRMTRSTLLGCVAGLLFSLDGLEFVQSRTSMLDIFLMFWIVAAFACLILDRDQVRARLAAWSAARIRAADTTGGGASSAEQPHIGVRWWFIATMFCLGAACATKWDGVYLLPAFGVLASVWTMGARRAAGLPRPALTTAVRDVPGLFATTILVPLATYLISWTGWFVNTGKYAWDRDWANNRPGWAWVPAWIRNPIRGLWHYHAEALNFHLHLDSYHSYRSNAWTWLFETRPVLYYAEYPKAPNQGCHAAAGCAQMIYDMGTPAIWWASIPVMLFMAYLVLRRDWRGSALLVPFVCLYVPWLFTFHRTMFYFYALPLLPFICIALAVAIGYVLGPADATPARRLVGATVAGSYVLIVVLLFFYFLPILTGKTIPFVEWQHKMWFNSWSESNGS</sequence>
<dbReference type="Proteomes" id="UP000008221">
    <property type="component" value="Chromosome"/>
</dbReference>
<evidence type="ECO:0000256" key="7">
    <source>
        <dbReference type="ARBA" id="ARBA00022989"/>
    </source>
</evidence>
<dbReference type="Pfam" id="PF02366">
    <property type="entry name" value="PMT"/>
    <property type="match status" value="1"/>
</dbReference>
<feature type="domain" description="Protein O-mannosyl-transferase C-terminal four TM" evidence="12">
    <location>
        <begin position="332"/>
        <end position="522"/>
    </location>
</feature>
<dbReference type="PANTHER" id="PTHR10050">
    <property type="entry name" value="DOLICHYL-PHOSPHATE-MANNOSE--PROTEIN MANNOSYLTRANSFERASE"/>
    <property type="match status" value="1"/>
</dbReference>
<evidence type="ECO:0000256" key="3">
    <source>
        <dbReference type="ARBA" id="ARBA00007222"/>
    </source>
</evidence>
<evidence type="ECO:0000256" key="5">
    <source>
        <dbReference type="ARBA" id="ARBA00022679"/>
    </source>
</evidence>
<comment type="similarity">
    <text evidence="3 10">Belongs to the glycosyltransferase 39 family.</text>
</comment>
<dbReference type="InterPro" id="IPR003342">
    <property type="entry name" value="ArnT-like_N"/>
</dbReference>
<dbReference type="InterPro" id="IPR027005">
    <property type="entry name" value="PMT-like"/>
</dbReference>
<name>A0LR87_ACIC1</name>
<dbReference type="CAZy" id="GT39">
    <property type="family name" value="Glycosyltransferase Family 39"/>
</dbReference>
<dbReference type="PANTHER" id="PTHR10050:SF46">
    <property type="entry name" value="PROTEIN O-MANNOSYL-TRANSFERASE 2"/>
    <property type="match status" value="1"/>
</dbReference>
<feature type="transmembrane region" description="Helical" evidence="10">
    <location>
        <begin position="114"/>
        <end position="131"/>
    </location>
</feature>
<keyword evidence="14" id="KW-1185">Reference proteome</keyword>
<keyword evidence="4 10" id="KW-0328">Glycosyltransferase</keyword>
<accession>A0LR87</accession>
<evidence type="ECO:0000259" key="12">
    <source>
        <dbReference type="Pfam" id="PF16192"/>
    </source>
</evidence>
<keyword evidence="7 10" id="KW-1133">Transmembrane helix</keyword>
<dbReference type="KEGG" id="ace:Acel_0172"/>
<evidence type="ECO:0000256" key="10">
    <source>
        <dbReference type="RuleBase" id="RU367007"/>
    </source>
</evidence>
<gene>
    <name evidence="13" type="ordered locus">Acel_0172</name>
</gene>
<dbReference type="UniPathway" id="UPA00378"/>
<evidence type="ECO:0000256" key="2">
    <source>
        <dbReference type="ARBA" id="ARBA00004922"/>
    </source>
</evidence>
<feature type="transmembrane region" description="Helical" evidence="10">
    <location>
        <begin position="445"/>
        <end position="467"/>
    </location>
</feature>
<comment type="subcellular location">
    <subcellularLocation>
        <location evidence="10">Cell membrane</location>
    </subcellularLocation>
    <subcellularLocation>
        <location evidence="1">Endomembrane system</location>
        <topology evidence="1">Multi-pass membrane protein</topology>
    </subcellularLocation>
</comment>
<proteinExistence type="inferred from homology"/>
<dbReference type="InterPro" id="IPR032421">
    <property type="entry name" value="PMT_4TMC"/>
</dbReference>
<feature type="transmembrane region" description="Helical" evidence="10">
    <location>
        <begin position="281"/>
        <end position="302"/>
    </location>
</feature>
<dbReference type="GO" id="GO:0012505">
    <property type="term" value="C:endomembrane system"/>
    <property type="evidence" value="ECO:0007669"/>
    <property type="project" value="UniProtKB-SubCell"/>
</dbReference>
<feature type="transmembrane region" description="Helical" evidence="10">
    <location>
        <begin position="423"/>
        <end position="439"/>
    </location>
</feature>
<evidence type="ECO:0000256" key="6">
    <source>
        <dbReference type="ARBA" id="ARBA00022692"/>
    </source>
</evidence>
<feature type="transmembrane region" description="Helical" evidence="10">
    <location>
        <begin position="219"/>
        <end position="237"/>
    </location>
</feature>
<dbReference type="GO" id="GO:0005886">
    <property type="term" value="C:plasma membrane"/>
    <property type="evidence" value="ECO:0007669"/>
    <property type="project" value="UniProtKB-SubCell"/>
</dbReference>
<dbReference type="Pfam" id="PF16192">
    <property type="entry name" value="PMT_4TMC"/>
    <property type="match status" value="1"/>
</dbReference>
<feature type="domain" description="ArnT-like N-terminal" evidence="11">
    <location>
        <begin position="42"/>
        <end position="185"/>
    </location>
</feature>
<comment type="function">
    <text evidence="10">Protein O-mannosyltransferase that catalyzes the transfer of a single mannose residue from a polyprenol phospho-mannosyl lipidic donor to the hydroxyl group of selected serine and threonine residues in acceptor proteins.</text>
</comment>
<evidence type="ECO:0000313" key="14">
    <source>
        <dbReference type="Proteomes" id="UP000008221"/>
    </source>
</evidence>
<dbReference type="eggNOG" id="COG1928">
    <property type="taxonomic scope" value="Bacteria"/>
</dbReference>
<dbReference type="AlphaFoldDB" id="A0LR87"/>